<dbReference type="NCBIfam" id="TIGR03717">
    <property type="entry name" value="R_switched_YjbE"/>
    <property type="match status" value="1"/>
</dbReference>
<evidence type="ECO:0000256" key="3">
    <source>
        <dbReference type="ARBA" id="ARBA00022692"/>
    </source>
</evidence>
<keyword evidence="5 6" id="KW-0472">Membrane</keyword>
<protein>
    <submittedName>
        <fullName evidence="7">YjbE family putative metal transport protein</fullName>
    </submittedName>
</protein>
<comment type="subcellular location">
    <subcellularLocation>
        <location evidence="1">Membrane</location>
        <topology evidence="1">Multi-pass membrane protein</topology>
    </subcellularLocation>
</comment>
<evidence type="ECO:0000256" key="1">
    <source>
        <dbReference type="ARBA" id="ARBA00004141"/>
    </source>
</evidence>
<feature type="transmembrane region" description="Helical" evidence="6">
    <location>
        <begin position="153"/>
        <end position="172"/>
    </location>
</feature>
<name>A0A7X4YRH1_9BACL</name>
<feature type="transmembrane region" description="Helical" evidence="6">
    <location>
        <begin position="40"/>
        <end position="61"/>
    </location>
</feature>
<dbReference type="InterPro" id="IPR005496">
    <property type="entry name" value="Integral_membrane_TerC"/>
</dbReference>
<comment type="caution">
    <text evidence="7">The sequence shown here is derived from an EMBL/GenBank/DDBJ whole genome shotgun (WGS) entry which is preliminary data.</text>
</comment>
<evidence type="ECO:0000313" key="8">
    <source>
        <dbReference type="Proteomes" id="UP000558113"/>
    </source>
</evidence>
<comment type="similarity">
    <text evidence="2">Belongs to the TerC family.</text>
</comment>
<dbReference type="PANTHER" id="PTHR30238">
    <property type="entry name" value="MEMBRANE BOUND PREDICTED REDOX MODULATOR"/>
    <property type="match status" value="1"/>
</dbReference>
<proteinExistence type="inferred from homology"/>
<dbReference type="GO" id="GO:0016020">
    <property type="term" value="C:membrane"/>
    <property type="evidence" value="ECO:0007669"/>
    <property type="project" value="UniProtKB-SubCell"/>
</dbReference>
<evidence type="ECO:0000256" key="2">
    <source>
        <dbReference type="ARBA" id="ARBA00007511"/>
    </source>
</evidence>
<accession>A0A7X4YRH1</accession>
<evidence type="ECO:0000256" key="6">
    <source>
        <dbReference type="SAM" id="Phobius"/>
    </source>
</evidence>
<dbReference type="RefSeq" id="WP_161698922.1">
    <property type="nucleotide sequence ID" value="NZ_JAAAMU010000006.1"/>
</dbReference>
<feature type="transmembrane region" description="Helical" evidence="6">
    <location>
        <begin position="129"/>
        <end position="146"/>
    </location>
</feature>
<dbReference type="Proteomes" id="UP000558113">
    <property type="component" value="Unassembled WGS sequence"/>
</dbReference>
<keyword evidence="8" id="KW-1185">Reference proteome</keyword>
<dbReference type="InterPro" id="IPR022301">
    <property type="entry name" value="Integral_membrane_YjbE"/>
</dbReference>
<keyword evidence="3 6" id="KW-0812">Transmembrane</keyword>
<feature type="transmembrane region" description="Helical" evidence="6">
    <location>
        <begin position="67"/>
        <end position="84"/>
    </location>
</feature>
<sequence length="224" mass="24480">MELFLLIMEILLVNLVLSGDNAVVIALASRNLPKEHRQKAVWWGAMAAVGLRIVLTVVAVYLLKVPFIQIAGALMLFWVAVSLLKDDGESKDIEGAQSLWKAIRTIVVADFIMSLDNVLAIASIAENRIWIMAIGVALSIPIIVWGSQLIMAVLHKFPIFVFLGAGILGYTAGEMLEENETLAKAIGKVADWADSAFPFVCGLLVIGVGYLLQKRDRSRVQEAH</sequence>
<evidence type="ECO:0000313" key="7">
    <source>
        <dbReference type="EMBL" id="NBC70224.1"/>
    </source>
</evidence>
<dbReference type="OrthoDB" id="5295733at2"/>
<reference evidence="7 8" key="1">
    <citation type="submission" date="2020-01" db="EMBL/GenBank/DDBJ databases">
        <title>Paenibacillus soybeanensis sp. nov. isolated from the nodules of soybean (Glycine max(L.) Merr).</title>
        <authorList>
            <person name="Wang H."/>
        </authorList>
    </citation>
    <scope>NUCLEOTIDE SEQUENCE [LARGE SCALE GENOMIC DNA]</scope>
    <source>
        <strain evidence="7 8">DSM 23054</strain>
    </source>
</reference>
<organism evidence="7 8">
    <name type="scientific">Paenibacillus sacheonensis</name>
    <dbReference type="NCBI Taxonomy" id="742054"/>
    <lineage>
        <taxon>Bacteria</taxon>
        <taxon>Bacillati</taxon>
        <taxon>Bacillota</taxon>
        <taxon>Bacilli</taxon>
        <taxon>Bacillales</taxon>
        <taxon>Paenibacillaceae</taxon>
        <taxon>Paenibacillus</taxon>
    </lineage>
</organism>
<dbReference type="PANTHER" id="PTHR30238:SF4">
    <property type="entry name" value="SLL1022 PROTEIN"/>
    <property type="match status" value="1"/>
</dbReference>
<evidence type="ECO:0000256" key="5">
    <source>
        <dbReference type="ARBA" id="ARBA00023136"/>
    </source>
</evidence>
<feature type="transmembrane region" description="Helical" evidence="6">
    <location>
        <begin position="192"/>
        <end position="212"/>
    </location>
</feature>
<gene>
    <name evidence="7" type="ORF">GT003_14590</name>
</gene>
<feature type="transmembrane region" description="Helical" evidence="6">
    <location>
        <begin position="105"/>
        <end position="123"/>
    </location>
</feature>
<dbReference type="EMBL" id="JAAAMU010000006">
    <property type="protein sequence ID" value="NBC70224.1"/>
    <property type="molecule type" value="Genomic_DNA"/>
</dbReference>
<dbReference type="Pfam" id="PF03741">
    <property type="entry name" value="TerC"/>
    <property type="match status" value="1"/>
</dbReference>
<feature type="transmembrane region" description="Helical" evidence="6">
    <location>
        <begin position="6"/>
        <end position="28"/>
    </location>
</feature>
<dbReference type="AlphaFoldDB" id="A0A7X4YRH1"/>
<evidence type="ECO:0000256" key="4">
    <source>
        <dbReference type="ARBA" id="ARBA00022989"/>
    </source>
</evidence>
<keyword evidence="4 6" id="KW-1133">Transmembrane helix</keyword>